<dbReference type="Gene3D" id="1.20.1740.10">
    <property type="entry name" value="Amino acid/polyamine transporter I"/>
    <property type="match status" value="1"/>
</dbReference>
<feature type="compositionally biased region" description="Basic residues" evidence="9">
    <location>
        <begin position="77"/>
        <end position="87"/>
    </location>
</feature>
<evidence type="ECO:0000313" key="13">
    <source>
        <dbReference type="Proteomes" id="UP000654075"/>
    </source>
</evidence>
<feature type="transmembrane region" description="Helical" evidence="10">
    <location>
        <begin position="326"/>
        <end position="348"/>
    </location>
</feature>
<dbReference type="PANTHER" id="PTHR32195">
    <property type="entry name" value="OS07G0662800 PROTEIN"/>
    <property type="match status" value="1"/>
</dbReference>
<dbReference type="OrthoDB" id="204942at2759"/>
<evidence type="ECO:0000256" key="4">
    <source>
        <dbReference type="ARBA" id="ARBA00022519"/>
    </source>
</evidence>
<dbReference type="InterPro" id="IPR018227">
    <property type="entry name" value="Amino_acid_transport_2"/>
</dbReference>
<feature type="transmembrane region" description="Helical" evidence="10">
    <location>
        <begin position="441"/>
        <end position="458"/>
    </location>
</feature>
<evidence type="ECO:0000256" key="1">
    <source>
        <dbReference type="ARBA" id="ARBA00004429"/>
    </source>
</evidence>
<name>A0A813GT18_POLGL</name>
<feature type="transmembrane region" description="Helical" evidence="10">
    <location>
        <begin position="671"/>
        <end position="691"/>
    </location>
</feature>
<feature type="transmembrane region" description="Helical" evidence="10">
    <location>
        <begin position="550"/>
        <end position="574"/>
    </location>
</feature>
<evidence type="ECO:0000313" key="12">
    <source>
        <dbReference type="EMBL" id="CAE8735805.1"/>
    </source>
</evidence>
<sequence length="701" mass="74529">MDASVGWRGHVVGKMDLSCCCLGRSQVPDLRLIPVRASAATPVRPGFKVPGARHRNFTKREVLFVAALAASPHLWRQRAVRRPRRRQHSENDRPVAASGIHGGRQESPPYPSGALQGSVYLDQRQPDLPQVFAFLKGLLPRHAVLIAGCASGGFAAFNFEPAPVSSRSGASLRLVLRLLTGGAVPGRMRVRWLPEVPVGATWLGVLGEGSSVETSLAALDEVLEDASFYFSLFSKRRNYYTREMLWELLPQDASDAERWMNLNDSSALVRALHSTIDWDALHQKGKVICKEQSVLGSASLIAGCAIGAGILALPTATQSCGGVPSTVALIFVWAYLVVTGLLTAEVSLAVMARYGRSATSLRSMAGKTIGTYGALVSSAVFVVVHLVKVMAFMSKGGELLASAAPGIAALPMPPTLTFAVACGGFVFAAKGSKLLEYVNNAFVLVIVAAFFVLVSILLPTASVGRFMAVSNWWQAIDAMPIMVLSLSYHVVVPTVCSQLEGDRSKITAAILSGSGLTCVLFLIWNLTFLASVPQGSLDPLSQLRATGSPLVSLSILAFSLSAIITSFVGFVIPLTDFFQDALRPAKCVGQGSDGLGLRKVRDFGLTLLPPLACALSRPAMFCQLLDKAGAYGDTLLFGLLPACMALALRRSEAPSLGEARRVLGGYSRGPLLPGGAPLLVLVGLFAVGLMLRTAYRDLLSR</sequence>
<dbReference type="GO" id="GO:0015173">
    <property type="term" value="F:aromatic amino acid transmembrane transporter activity"/>
    <property type="evidence" value="ECO:0007669"/>
    <property type="project" value="InterPro"/>
</dbReference>
<keyword evidence="8 10" id="KW-0472">Membrane</keyword>
<organism evidence="11 13">
    <name type="scientific">Polarella glacialis</name>
    <name type="common">Dinoflagellate</name>
    <dbReference type="NCBI Taxonomy" id="89957"/>
    <lineage>
        <taxon>Eukaryota</taxon>
        <taxon>Sar</taxon>
        <taxon>Alveolata</taxon>
        <taxon>Dinophyceae</taxon>
        <taxon>Suessiales</taxon>
        <taxon>Suessiaceae</taxon>
        <taxon>Polarella</taxon>
    </lineage>
</organism>
<evidence type="ECO:0000256" key="7">
    <source>
        <dbReference type="ARBA" id="ARBA00022989"/>
    </source>
</evidence>
<keyword evidence="3" id="KW-1003">Cell membrane</keyword>
<dbReference type="EMBL" id="CAJNNW010036592">
    <property type="protein sequence ID" value="CAE8735805.1"/>
    <property type="molecule type" value="Genomic_DNA"/>
</dbReference>
<reference evidence="11" key="1">
    <citation type="submission" date="2021-02" db="EMBL/GenBank/DDBJ databases">
        <authorList>
            <person name="Dougan E. K."/>
            <person name="Rhodes N."/>
            <person name="Thang M."/>
            <person name="Chan C."/>
        </authorList>
    </citation>
    <scope>NUCLEOTIDE SEQUENCE</scope>
</reference>
<evidence type="ECO:0000256" key="3">
    <source>
        <dbReference type="ARBA" id="ARBA00022475"/>
    </source>
</evidence>
<feature type="transmembrane region" description="Helical" evidence="10">
    <location>
        <begin position="369"/>
        <end position="387"/>
    </location>
</feature>
<dbReference type="EMBL" id="CAJNNV010029372">
    <property type="protein sequence ID" value="CAE8628335.1"/>
    <property type="molecule type" value="Genomic_DNA"/>
</dbReference>
<evidence type="ECO:0000256" key="9">
    <source>
        <dbReference type="SAM" id="MobiDB-lite"/>
    </source>
</evidence>
<keyword evidence="2" id="KW-0813">Transport</keyword>
<keyword evidence="13" id="KW-1185">Reference proteome</keyword>
<evidence type="ECO:0000313" key="11">
    <source>
        <dbReference type="EMBL" id="CAE8628335.1"/>
    </source>
</evidence>
<keyword evidence="6" id="KW-0029">Amino-acid transport</keyword>
<feature type="transmembrane region" description="Helical" evidence="10">
    <location>
        <begin position="478"/>
        <end position="496"/>
    </location>
</feature>
<comment type="caution">
    <text evidence="11">The sequence shown here is derived from an EMBL/GenBank/DDBJ whole genome shotgun (WGS) entry which is preliminary data.</text>
</comment>
<dbReference type="GO" id="GO:0003333">
    <property type="term" value="P:amino acid transmembrane transport"/>
    <property type="evidence" value="ECO:0007669"/>
    <property type="project" value="InterPro"/>
</dbReference>
<keyword evidence="5 10" id="KW-0812">Transmembrane</keyword>
<dbReference type="InterPro" id="IPR013059">
    <property type="entry name" value="Trp_tyr_transpt"/>
</dbReference>
<protein>
    <recommendedName>
        <fullName evidence="14">Amino acid transporter transmembrane domain-containing protein</fullName>
    </recommendedName>
</protein>
<dbReference type="Proteomes" id="UP000626109">
    <property type="component" value="Unassembled WGS sequence"/>
</dbReference>
<dbReference type="AlphaFoldDB" id="A0A813GT18"/>
<feature type="transmembrane region" description="Helical" evidence="10">
    <location>
        <begin position="407"/>
        <end position="429"/>
    </location>
</feature>
<evidence type="ECO:0000256" key="10">
    <source>
        <dbReference type="SAM" id="Phobius"/>
    </source>
</evidence>
<keyword evidence="7 10" id="KW-1133">Transmembrane helix</keyword>
<comment type="subcellular location">
    <subcellularLocation>
        <location evidence="1">Cell inner membrane</location>
        <topology evidence="1">Multi-pass membrane protein</topology>
    </subcellularLocation>
</comment>
<proteinExistence type="predicted"/>
<dbReference type="Pfam" id="PF03222">
    <property type="entry name" value="Trp_Tyr_perm"/>
    <property type="match status" value="1"/>
</dbReference>
<accession>A0A813GT18</accession>
<evidence type="ECO:0000256" key="8">
    <source>
        <dbReference type="ARBA" id="ARBA00023136"/>
    </source>
</evidence>
<dbReference type="Proteomes" id="UP000654075">
    <property type="component" value="Unassembled WGS sequence"/>
</dbReference>
<dbReference type="PRINTS" id="PR00166">
    <property type="entry name" value="AROAAPRMEASE"/>
</dbReference>
<feature type="transmembrane region" description="Helical" evidence="10">
    <location>
        <begin position="294"/>
        <end position="314"/>
    </location>
</feature>
<evidence type="ECO:0000256" key="2">
    <source>
        <dbReference type="ARBA" id="ARBA00022448"/>
    </source>
</evidence>
<feature type="transmembrane region" description="Helical" evidence="10">
    <location>
        <begin position="508"/>
        <end position="530"/>
    </location>
</feature>
<feature type="region of interest" description="Disordered" evidence="9">
    <location>
        <begin position="77"/>
        <end position="116"/>
    </location>
</feature>
<evidence type="ECO:0000256" key="5">
    <source>
        <dbReference type="ARBA" id="ARBA00022692"/>
    </source>
</evidence>
<evidence type="ECO:0000256" key="6">
    <source>
        <dbReference type="ARBA" id="ARBA00022970"/>
    </source>
</evidence>
<evidence type="ECO:0008006" key="14">
    <source>
        <dbReference type="Google" id="ProtNLM"/>
    </source>
</evidence>
<gene>
    <name evidence="11" type="ORF">PGLA1383_LOCUS44994</name>
    <name evidence="12" type="ORF">PGLA2088_LOCUS48031</name>
</gene>
<dbReference type="GO" id="GO:0005886">
    <property type="term" value="C:plasma membrane"/>
    <property type="evidence" value="ECO:0007669"/>
    <property type="project" value="UniProtKB-SubCell"/>
</dbReference>
<keyword evidence="4" id="KW-0997">Cell inner membrane</keyword>
<dbReference type="PANTHER" id="PTHR32195:SF24">
    <property type="entry name" value="TRYPTOPHAN OR TYROSINE TRANSPORTER PROTEIN"/>
    <property type="match status" value="1"/>
</dbReference>